<organism evidence="2 3">
    <name type="scientific">Terasakiispira papahanaumokuakeensis</name>
    <dbReference type="NCBI Taxonomy" id="197479"/>
    <lineage>
        <taxon>Bacteria</taxon>
        <taxon>Pseudomonadati</taxon>
        <taxon>Pseudomonadota</taxon>
        <taxon>Gammaproteobacteria</taxon>
        <taxon>Oceanospirillales</taxon>
        <taxon>Terasakiispira</taxon>
    </lineage>
</organism>
<gene>
    <name evidence="2" type="ORF">BFW38_01960</name>
</gene>
<keyword evidence="1" id="KW-0472">Membrane</keyword>
<dbReference type="PANTHER" id="PTHR15887:SF1">
    <property type="entry name" value="TRANSMEMBRANE PROTEIN 69"/>
    <property type="match status" value="1"/>
</dbReference>
<dbReference type="InterPro" id="IPR021836">
    <property type="entry name" value="DUF3429"/>
</dbReference>
<reference evidence="2 3" key="1">
    <citation type="submission" date="2016-08" db="EMBL/GenBank/DDBJ databases">
        <authorList>
            <person name="Seilhamer J.J."/>
        </authorList>
    </citation>
    <scope>NUCLEOTIDE SEQUENCE [LARGE SCALE GENOMIC DNA]</scope>
    <source>
        <strain evidence="2 3">PH27A</strain>
    </source>
</reference>
<feature type="transmembrane region" description="Helical" evidence="1">
    <location>
        <begin position="120"/>
        <end position="139"/>
    </location>
</feature>
<dbReference type="RefSeq" id="WP_068996876.1">
    <property type="nucleotide sequence ID" value="NZ_MDTQ01000001.1"/>
</dbReference>
<dbReference type="EMBL" id="MDTQ01000001">
    <property type="protein sequence ID" value="ODC02491.1"/>
    <property type="molecule type" value="Genomic_DNA"/>
</dbReference>
<dbReference type="Proteomes" id="UP000094291">
    <property type="component" value="Unassembled WGS sequence"/>
</dbReference>
<dbReference type="Pfam" id="PF11911">
    <property type="entry name" value="DUF3429"/>
    <property type="match status" value="1"/>
</dbReference>
<keyword evidence="1" id="KW-1133">Transmembrane helix</keyword>
<comment type="caution">
    <text evidence="2">The sequence shown here is derived from an EMBL/GenBank/DDBJ whole genome shotgun (WGS) entry which is preliminary data.</text>
</comment>
<dbReference type="AlphaFoldDB" id="A0A1E2V682"/>
<feature type="transmembrane region" description="Helical" evidence="1">
    <location>
        <begin position="75"/>
        <end position="108"/>
    </location>
</feature>
<dbReference type="PANTHER" id="PTHR15887">
    <property type="entry name" value="TRANSMEMBRANE PROTEIN 69"/>
    <property type="match status" value="1"/>
</dbReference>
<feature type="transmembrane region" description="Helical" evidence="1">
    <location>
        <begin position="45"/>
        <end position="63"/>
    </location>
</feature>
<evidence type="ECO:0000313" key="2">
    <source>
        <dbReference type="EMBL" id="ODC02491.1"/>
    </source>
</evidence>
<feature type="transmembrane region" description="Helical" evidence="1">
    <location>
        <begin position="12"/>
        <end position="33"/>
    </location>
</feature>
<proteinExistence type="predicted"/>
<name>A0A1E2V682_9GAMM</name>
<evidence type="ECO:0000313" key="3">
    <source>
        <dbReference type="Proteomes" id="UP000094291"/>
    </source>
</evidence>
<protein>
    <recommendedName>
        <fullName evidence="4">DUF3429 domain-containing protein</fullName>
    </recommendedName>
</protein>
<sequence length="154" mass="17214">MHYSHARVRFWARLLSAIGLLPLIILVIMALEGRTINPIPVTEALRQYAALILAFLGGMHWGLGMALEQPWRFGWSLLSIVMAWMGLILPIEAGLLVTVSGFLIGLWVDLYSPWPDWFKRLRQVLTFCVVLALLCLLSVHGQAFSALSDVGSAW</sequence>
<evidence type="ECO:0000256" key="1">
    <source>
        <dbReference type="SAM" id="Phobius"/>
    </source>
</evidence>
<dbReference type="OrthoDB" id="8591832at2"/>
<evidence type="ECO:0008006" key="4">
    <source>
        <dbReference type="Google" id="ProtNLM"/>
    </source>
</evidence>
<keyword evidence="3" id="KW-1185">Reference proteome</keyword>
<accession>A0A1E2V682</accession>
<keyword evidence="1" id="KW-0812">Transmembrane</keyword>